<sequence>MKPFLFCSDGLKDCGGRTLIGASSRWREPRYYPILFQIKEGEHDVVRKPLRLFGIIFLSERVRNRAILRFPRMA</sequence>
<organism evidence="1 2">
    <name type="scientific">Rhizobium leguminosarum</name>
    <dbReference type="NCBI Taxonomy" id="384"/>
    <lineage>
        <taxon>Bacteria</taxon>
        <taxon>Pseudomonadati</taxon>
        <taxon>Pseudomonadota</taxon>
        <taxon>Alphaproteobacteria</taxon>
        <taxon>Hyphomicrobiales</taxon>
        <taxon>Rhizobiaceae</taxon>
        <taxon>Rhizobium/Agrobacterium group</taxon>
        <taxon>Rhizobium</taxon>
    </lineage>
</organism>
<geneLocation type="plasmid" evidence="1">
    <name>pSM151B_Rh05</name>
</geneLocation>
<dbReference type="EMBL" id="SIPS01000005">
    <property type="protein sequence ID" value="TAW14190.1"/>
    <property type="molecule type" value="Genomic_DNA"/>
</dbReference>
<dbReference type="AlphaFoldDB" id="A0ABD7PH06"/>
<reference evidence="1 2" key="1">
    <citation type="submission" date="2019-02" db="EMBL/GenBank/DDBJ databases">
        <title>The genomic architecture of introgression among sibling species of bacteria.</title>
        <authorList>
            <person name="Cavassim M.I.A."/>
            <person name="Moeskjaer S."/>
            <person name="Moslemi C."/>
            <person name="Fields B."/>
            <person name="Bachmann A."/>
            <person name="Vilhjalmsson B."/>
            <person name="Schierup M.H."/>
            <person name="Young J.P.W."/>
            <person name="Andersen S.U."/>
        </authorList>
    </citation>
    <scope>NUCLEOTIDE SEQUENCE [LARGE SCALE GENOMIC DNA]</scope>
    <source>
        <strain evidence="1 2">SM151B</strain>
        <plasmid evidence="1">pSM151B_Rh05</plasmid>
    </source>
</reference>
<keyword evidence="1" id="KW-0614">Plasmid</keyword>
<name>A0ABD7PH06_RHILE</name>
<accession>A0ABD7PH06</accession>
<protein>
    <submittedName>
        <fullName evidence="1">Uncharacterized protein</fullName>
    </submittedName>
</protein>
<dbReference type="Proteomes" id="UP000292036">
    <property type="component" value="Unassembled WGS sequence"/>
</dbReference>
<evidence type="ECO:0000313" key="1">
    <source>
        <dbReference type="EMBL" id="TAW14190.1"/>
    </source>
</evidence>
<proteinExistence type="predicted"/>
<comment type="caution">
    <text evidence="1">The sequence shown here is derived from an EMBL/GenBank/DDBJ whole genome shotgun (WGS) entry which is preliminary data.</text>
</comment>
<evidence type="ECO:0000313" key="2">
    <source>
        <dbReference type="Proteomes" id="UP000292036"/>
    </source>
</evidence>
<gene>
    <name evidence="1" type="ORF">ELI19_32540</name>
</gene>